<proteinExistence type="predicted"/>
<name>A0A811TZ74_CERCA</name>
<feature type="non-terminal residue" evidence="3">
    <location>
        <position position="1"/>
    </location>
</feature>
<feature type="compositionally biased region" description="Low complexity" evidence="1">
    <location>
        <begin position="30"/>
        <end position="45"/>
    </location>
</feature>
<sequence>THHSSRARLAATAAVEAQKILTPNRRDIDLSNSSSSLKENSNPKNRMLTLESSDSETECESLTRPTIRDRVIHLLATQPRGLSEIFMRLRSENYGLLTSEESAAQNILLAVSSLRNNLYTLRSYAWEDVEDDWPYYTHRERQLIVQRKQEILYPTRSGGESKESCTLTNSTNPPPTPSDKKLVAEESCHDTIRRKKRISHFLTRRNENNNKKNNVGVGAIRSQPTSSSMAAPTRVSNAVGLNVSHSSSSARSEVNVPPEKRAHITPNKQRSRNPSTSNVKTSTKLSNIYRFM</sequence>
<dbReference type="PANTHER" id="PTHR23288:SF17">
    <property type="entry name" value="RNA POLYMERASE II ELONGATION FACTOR ELL"/>
    <property type="match status" value="1"/>
</dbReference>
<feature type="domain" description="RNA polymerase II elongation factor ELL N-terminal" evidence="2">
    <location>
        <begin position="36"/>
        <end position="148"/>
    </location>
</feature>
<dbReference type="Proteomes" id="UP000606786">
    <property type="component" value="Unassembled WGS sequence"/>
</dbReference>
<dbReference type="Gene3D" id="1.10.10.2670">
    <property type="entry name" value="E3 ubiquitin-protein ligase"/>
    <property type="match status" value="1"/>
</dbReference>
<organism evidence="3 4">
    <name type="scientific">Ceratitis capitata</name>
    <name type="common">Mediterranean fruit fly</name>
    <name type="synonym">Tephritis capitata</name>
    <dbReference type="NCBI Taxonomy" id="7213"/>
    <lineage>
        <taxon>Eukaryota</taxon>
        <taxon>Metazoa</taxon>
        <taxon>Ecdysozoa</taxon>
        <taxon>Arthropoda</taxon>
        <taxon>Hexapoda</taxon>
        <taxon>Insecta</taxon>
        <taxon>Pterygota</taxon>
        <taxon>Neoptera</taxon>
        <taxon>Endopterygota</taxon>
        <taxon>Diptera</taxon>
        <taxon>Brachycera</taxon>
        <taxon>Muscomorpha</taxon>
        <taxon>Tephritoidea</taxon>
        <taxon>Tephritidae</taxon>
        <taxon>Ceratitis</taxon>
        <taxon>Ceratitis</taxon>
    </lineage>
</organism>
<keyword evidence="4" id="KW-1185">Reference proteome</keyword>
<evidence type="ECO:0000259" key="2">
    <source>
        <dbReference type="Pfam" id="PF10390"/>
    </source>
</evidence>
<dbReference type="GO" id="GO:0032968">
    <property type="term" value="P:positive regulation of transcription elongation by RNA polymerase II"/>
    <property type="evidence" value="ECO:0007669"/>
    <property type="project" value="TreeGrafter"/>
</dbReference>
<feature type="region of interest" description="Disordered" evidence="1">
    <location>
        <begin position="154"/>
        <end position="187"/>
    </location>
</feature>
<dbReference type="Pfam" id="PF10390">
    <property type="entry name" value="ELL"/>
    <property type="match status" value="1"/>
</dbReference>
<dbReference type="AlphaFoldDB" id="A0A811TZ74"/>
<evidence type="ECO:0000256" key="1">
    <source>
        <dbReference type="SAM" id="MobiDB-lite"/>
    </source>
</evidence>
<dbReference type="EMBL" id="CAJHJT010000001">
    <property type="protein sequence ID" value="CAD6991386.1"/>
    <property type="molecule type" value="Genomic_DNA"/>
</dbReference>
<dbReference type="InterPro" id="IPR036390">
    <property type="entry name" value="WH_DNA-bd_sf"/>
</dbReference>
<dbReference type="OrthoDB" id="8046085at2759"/>
<feature type="compositionally biased region" description="Basic and acidic residues" evidence="1">
    <location>
        <begin position="178"/>
        <end position="187"/>
    </location>
</feature>
<gene>
    <name evidence="3" type="ORF">CCAP1982_LOCUS313</name>
</gene>
<dbReference type="InterPro" id="IPR042065">
    <property type="entry name" value="E3_ELL-like"/>
</dbReference>
<dbReference type="PANTHER" id="PTHR23288">
    <property type="entry name" value="OCCLUDIN AND RNA POLYMERASE II ELONGATION FACTOR ELL"/>
    <property type="match status" value="1"/>
</dbReference>
<dbReference type="GO" id="GO:0008023">
    <property type="term" value="C:transcription elongation factor complex"/>
    <property type="evidence" value="ECO:0007669"/>
    <property type="project" value="InterPro"/>
</dbReference>
<dbReference type="GO" id="GO:0000987">
    <property type="term" value="F:cis-regulatory region sequence-specific DNA binding"/>
    <property type="evidence" value="ECO:0007669"/>
    <property type="project" value="TreeGrafter"/>
</dbReference>
<feature type="region of interest" description="Disordered" evidence="1">
    <location>
        <begin position="207"/>
        <end position="292"/>
    </location>
</feature>
<accession>A0A811TZ74</accession>
<reference evidence="3" key="1">
    <citation type="submission" date="2020-11" db="EMBL/GenBank/DDBJ databases">
        <authorList>
            <person name="Whitehead M."/>
        </authorList>
    </citation>
    <scope>NUCLEOTIDE SEQUENCE</scope>
    <source>
        <strain evidence="3">EGII</strain>
    </source>
</reference>
<comment type="caution">
    <text evidence="3">The sequence shown here is derived from an EMBL/GenBank/DDBJ whole genome shotgun (WGS) entry which is preliminary data.</text>
</comment>
<evidence type="ECO:0000313" key="4">
    <source>
        <dbReference type="Proteomes" id="UP000606786"/>
    </source>
</evidence>
<protein>
    <submittedName>
        <fullName evidence="3">(Mediterranean fruit fly) hypothetical protein</fullName>
    </submittedName>
</protein>
<feature type="compositionally biased region" description="Polar residues" evidence="1">
    <location>
        <begin position="222"/>
        <end position="236"/>
    </location>
</feature>
<dbReference type="GO" id="GO:0042795">
    <property type="term" value="P:snRNA transcription by RNA polymerase II"/>
    <property type="evidence" value="ECO:0007669"/>
    <property type="project" value="TreeGrafter"/>
</dbReference>
<feature type="compositionally biased region" description="Polar residues" evidence="1">
    <location>
        <begin position="266"/>
        <end position="286"/>
    </location>
</feature>
<dbReference type="InterPro" id="IPR031176">
    <property type="entry name" value="ELL/occludin"/>
</dbReference>
<dbReference type="SUPFAM" id="SSF46785">
    <property type="entry name" value="Winged helix' DNA-binding domain"/>
    <property type="match status" value="1"/>
</dbReference>
<evidence type="ECO:0000313" key="3">
    <source>
        <dbReference type="EMBL" id="CAD6991386.1"/>
    </source>
</evidence>
<feature type="region of interest" description="Disordered" evidence="1">
    <location>
        <begin position="28"/>
        <end position="62"/>
    </location>
</feature>
<dbReference type="InterPro" id="IPR019464">
    <property type="entry name" value="ELL_N"/>
</dbReference>
<dbReference type="GO" id="GO:0006368">
    <property type="term" value="P:transcription elongation by RNA polymerase II"/>
    <property type="evidence" value="ECO:0007669"/>
    <property type="project" value="InterPro"/>
</dbReference>